<dbReference type="InterPro" id="IPR001296">
    <property type="entry name" value="Glyco_trans_1"/>
</dbReference>
<dbReference type="Gene3D" id="3.40.50.2000">
    <property type="entry name" value="Glycogen Phosphorylase B"/>
    <property type="match status" value="2"/>
</dbReference>
<name>A0ABX2E4C4_9FLAO</name>
<dbReference type="InterPro" id="IPR050194">
    <property type="entry name" value="Glycosyltransferase_grp1"/>
</dbReference>
<dbReference type="EMBL" id="JABRWQ010000003">
    <property type="protein sequence ID" value="NRD23238.1"/>
    <property type="molecule type" value="Genomic_DNA"/>
</dbReference>
<dbReference type="PANTHER" id="PTHR45947:SF3">
    <property type="entry name" value="SULFOQUINOVOSYL TRANSFERASE SQD2"/>
    <property type="match status" value="1"/>
</dbReference>
<dbReference type="Proteomes" id="UP000805085">
    <property type="component" value="Unassembled WGS sequence"/>
</dbReference>
<proteinExistence type="predicted"/>
<evidence type="ECO:0000313" key="2">
    <source>
        <dbReference type="EMBL" id="NRD23238.1"/>
    </source>
</evidence>
<keyword evidence="3" id="KW-1185">Reference proteome</keyword>
<accession>A0ABX2E4C4</accession>
<sequence>MIITWIIPDTYGFLVDELEELATRNVTLRVLSGKPIPEKVKERLPSVSFSYCSQRSLILDSAFSRVFGSLWSTYKWRLPRYSYHTKPIAGVYKVLLELEKEQPSDIIHTHFAYPGGIGGTLVNTVPQILTLRGYDILTTGKYGALWNYFFRNNIINSYAKSGIVNGGSRFTVSRARQILGAEADIRCVSQGLSATTFDVAGVHSRKSLGINEKDTVLLSIGNLVDVKNHELLLNVFTSLPIEVKENLKLIICGDGPLRSSLEKQCELIGIEKSVIFMGRLKRAELSDIFELSNILVHTSMSEGFGNVILEAMLFKLLVVASPVGVAPDIIRHKENGFIPELADKESWIANIKEAISERTKYKEILEENRSLVLEEYGMDKRIDAYLSLYKEAIEI</sequence>
<gene>
    <name evidence="2" type="ORF">HNV10_08295</name>
</gene>
<feature type="domain" description="Glycosyl transferase family 1" evidence="1">
    <location>
        <begin position="205"/>
        <end position="368"/>
    </location>
</feature>
<protein>
    <submittedName>
        <fullName evidence="2">Glycosyltransferase</fullName>
    </submittedName>
</protein>
<comment type="caution">
    <text evidence="2">The sequence shown here is derived from an EMBL/GenBank/DDBJ whole genome shotgun (WGS) entry which is preliminary data.</text>
</comment>
<reference evidence="2 3" key="1">
    <citation type="journal article" date="2015" name="Int. J. Syst. Evol. Microbiol.">
        <title>Winogradskyella litoriviva sp. nov., isolated from coastal seawater.</title>
        <authorList>
            <person name="Nedashkovskaya O.I."/>
            <person name="Kukhlevskiy A.D."/>
            <person name="Zhukova N.V."/>
            <person name="Kim S.J."/>
            <person name="Rhee S.K."/>
            <person name="Mikhailov V.V."/>
        </authorList>
    </citation>
    <scope>NUCLEOTIDE SEQUENCE [LARGE SCALE GENOMIC DNA]</scope>
    <source>
        <strain evidence="2 3">KMM6491</strain>
    </source>
</reference>
<organism evidence="2 3">
    <name type="scientific">Winogradskyella litoriviva</name>
    <dbReference type="NCBI Taxonomy" id="1220182"/>
    <lineage>
        <taxon>Bacteria</taxon>
        <taxon>Pseudomonadati</taxon>
        <taxon>Bacteroidota</taxon>
        <taxon>Flavobacteriia</taxon>
        <taxon>Flavobacteriales</taxon>
        <taxon>Flavobacteriaceae</taxon>
        <taxon>Winogradskyella</taxon>
    </lineage>
</organism>
<evidence type="ECO:0000313" key="3">
    <source>
        <dbReference type="Proteomes" id="UP000805085"/>
    </source>
</evidence>
<dbReference type="PANTHER" id="PTHR45947">
    <property type="entry name" value="SULFOQUINOVOSYL TRANSFERASE SQD2"/>
    <property type="match status" value="1"/>
</dbReference>
<dbReference type="SUPFAM" id="SSF53756">
    <property type="entry name" value="UDP-Glycosyltransferase/glycogen phosphorylase"/>
    <property type="match status" value="1"/>
</dbReference>
<dbReference type="Pfam" id="PF00534">
    <property type="entry name" value="Glycos_transf_1"/>
    <property type="match status" value="1"/>
</dbReference>
<evidence type="ECO:0000259" key="1">
    <source>
        <dbReference type="Pfam" id="PF00534"/>
    </source>
</evidence>
<dbReference type="RefSeq" id="WP_173300870.1">
    <property type="nucleotide sequence ID" value="NZ_JABRWQ010000003.1"/>
</dbReference>